<sequence>MTANVTSFSIVIGMGGALDTVLPGVWGAILYFFLLIPMLCIWLHAEGILVLLRQDKDVARLAGKYLAMFAFGLPAFSFIIIAKRYFQEQGLFSVPTKIGTIVAGVNVLLTAILGFDGAPLATSISYNLVALGSIFWGWKIESEMRSAWHPLSMRALHPTGLGTLLTLGLGGVGQTASEWWAWELVGLAASLLGPTALAAQSVLLVSCSDTYQVPFALGIATSVRIGQLLELGRPRLAKLAAHAAILLGLVLALVFSAIFWIWRKKWAYLFNDDEDVATMVAAILPLVALFQVFDGNAAITATAGLRGLWTGLTVSLVLYCAVLGTILCLATNWEHEVAKVKARLRANPALLDAVESAGCLRGAQHESRGGRMGRNHCRLGFRSTYLSI</sequence>
<feature type="transmembrane region" description="Helical" evidence="2">
    <location>
        <begin position="239"/>
        <end position="262"/>
    </location>
</feature>
<proteinExistence type="inferred from homology"/>
<organism evidence="3 4">
    <name type="scientific">Lentinula aff. detonsa</name>
    <dbReference type="NCBI Taxonomy" id="2804958"/>
    <lineage>
        <taxon>Eukaryota</taxon>
        <taxon>Fungi</taxon>
        <taxon>Dikarya</taxon>
        <taxon>Basidiomycota</taxon>
        <taxon>Agaricomycotina</taxon>
        <taxon>Agaricomycetes</taxon>
        <taxon>Agaricomycetidae</taxon>
        <taxon>Agaricales</taxon>
        <taxon>Marasmiineae</taxon>
        <taxon>Omphalotaceae</taxon>
        <taxon>Lentinula</taxon>
    </lineage>
</organism>
<feature type="transmembrane region" description="Helical" evidence="2">
    <location>
        <begin position="21"/>
        <end position="45"/>
    </location>
</feature>
<dbReference type="GO" id="GO:0016020">
    <property type="term" value="C:membrane"/>
    <property type="evidence" value="ECO:0007669"/>
    <property type="project" value="InterPro"/>
</dbReference>
<dbReference type="EMBL" id="MU794256">
    <property type="protein sequence ID" value="KAJ3779759.1"/>
    <property type="molecule type" value="Genomic_DNA"/>
</dbReference>
<keyword evidence="2" id="KW-0472">Membrane</keyword>
<comment type="similarity">
    <text evidence="1">Belongs to the multi antimicrobial extrusion (MATE) (TC 2.A.66.1) family.</text>
</comment>
<reference evidence="3" key="1">
    <citation type="submission" date="2022-08" db="EMBL/GenBank/DDBJ databases">
        <authorList>
            <consortium name="DOE Joint Genome Institute"/>
            <person name="Min B."/>
            <person name="Riley R."/>
            <person name="Sierra-Patev S."/>
            <person name="Naranjo-Ortiz M."/>
            <person name="Looney B."/>
            <person name="Konkel Z."/>
            <person name="Slot J.C."/>
            <person name="Sakamoto Y."/>
            <person name="Steenwyk J.L."/>
            <person name="Rokas A."/>
            <person name="Carro J."/>
            <person name="Camarero S."/>
            <person name="Ferreira P."/>
            <person name="Molpeceres G."/>
            <person name="Ruiz-Duenas F.J."/>
            <person name="Serrano A."/>
            <person name="Henrissat B."/>
            <person name="Drula E."/>
            <person name="Hughes K.W."/>
            <person name="Mata J.L."/>
            <person name="Ishikawa N.K."/>
            <person name="Vargas-Isla R."/>
            <person name="Ushijima S."/>
            <person name="Smith C.A."/>
            <person name="Ahrendt S."/>
            <person name="Andreopoulos W."/>
            <person name="He G."/>
            <person name="Labutti K."/>
            <person name="Lipzen A."/>
            <person name="Ng V."/>
            <person name="Sandor L."/>
            <person name="Barry K."/>
            <person name="Martinez A.T."/>
            <person name="Xiao Y."/>
            <person name="Gibbons J.G."/>
            <person name="Terashima K."/>
            <person name="Hibbett D.S."/>
            <person name="Grigoriev I.V."/>
        </authorList>
    </citation>
    <scope>NUCLEOTIDE SEQUENCE</scope>
    <source>
        <strain evidence="3">TFB10291</strain>
    </source>
</reference>
<keyword evidence="2" id="KW-1133">Transmembrane helix</keyword>
<evidence type="ECO:0000256" key="2">
    <source>
        <dbReference type="SAM" id="Phobius"/>
    </source>
</evidence>
<gene>
    <name evidence="3" type="ORF">GGU10DRAFT_397920</name>
</gene>
<feature type="transmembrane region" description="Helical" evidence="2">
    <location>
        <begin position="274"/>
        <end position="293"/>
    </location>
</feature>
<dbReference type="GO" id="GO:0015297">
    <property type="term" value="F:antiporter activity"/>
    <property type="evidence" value="ECO:0007669"/>
    <property type="project" value="InterPro"/>
</dbReference>
<feature type="transmembrane region" description="Helical" evidence="2">
    <location>
        <begin position="98"/>
        <end position="115"/>
    </location>
</feature>
<feature type="transmembrane region" description="Helical" evidence="2">
    <location>
        <begin position="65"/>
        <end position="86"/>
    </location>
</feature>
<dbReference type="InterPro" id="IPR002528">
    <property type="entry name" value="MATE_fam"/>
</dbReference>
<keyword evidence="4" id="KW-1185">Reference proteome</keyword>
<feature type="transmembrane region" description="Helical" evidence="2">
    <location>
        <begin position="121"/>
        <end position="138"/>
    </location>
</feature>
<dbReference type="Proteomes" id="UP001163798">
    <property type="component" value="Unassembled WGS sequence"/>
</dbReference>
<keyword evidence="2" id="KW-0812">Transmembrane</keyword>
<evidence type="ECO:0000313" key="4">
    <source>
        <dbReference type="Proteomes" id="UP001163798"/>
    </source>
</evidence>
<dbReference type="AlphaFoldDB" id="A0AA38KK72"/>
<evidence type="ECO:0000256" key="1">
    <source>
        <dbReference type="ARBA" id="ARBA00010199"/>
    </source>
</evidence>
<name>A0AA38KK72_9AGAR</name>
<comment type="caution">
    <text evidence="3">The sequence shown here is derived from an EMBL/GenBank/DDBJ whole genome shotgun (WGS) entry which is preliminary data.</text>
</comment>
<dbReference type="PANTHER" id="PTHR11206">
    <property type="entry name" value="MULTIDRUG RESISTANCE PROTEIN"/>
    <property type="match status" value="1"/>
</dbReference>
<dbReference type="Pfam" id="PF01554">
    <property type="entry name" value="MatE"/>
    <property type="match status" value="2"/>
</dbReference>
<protein>
    <submittedName>
        <fullName evidence="3">Mate-domain-containing protein</fullName>
    </submittedName>
</protein>
<feature type="transmembrane region" description="Helical" evidence="2">
    <location>
        <begin position="313"/>
        <end position="333"/>
    </location>
</feature>
<dbReference type="GO" id="GO:0042910">
    <property type="term" value="F:xenobiotic transmembrane transporter activity"/>
    <property type="evidence" value="ECO:0007669"/>
    <property type="project" value="InterPro"/>
</dbReference>
<feature type="transmembrane region" description="Helical" evidence="2">
    <location>
        <begin position="159"/>
        <end position="182"/>
    </location>
</feature>
<accession>A0AA38KK72</accession>
<evidence type="ECO:0000313" key="3">
    <source>
        <dbReference type="EMBL" id="KAJ3779759.1"/>
    </source>
</evidence>